<dbReference type="AlphaFoldDB" id="A2ETZ1"/>
<reference evidence="1" key="2">
    <citation type="journal article" date="2007" name="Science">
        <title>Draft genome sequence of the sexually transmitted pathogen Trichomonas vaginalis.</title>
        <authorList>
            <person name="Carlton J.M."/>
            <person name="Hirt R.P."/>
            <person name="Silva J.C."/>
            <person name="Delcher A.L."/>
            <person name="Schatz M."/>
            <person name="Zhao Q."/>
            <person name="Wortman J.R."/>
            <person name="Bidwell S.L."/>
            <person name="Alsmark U.C.M."/>
            <person name="Besteiro S."/>
            <person name="Sicheritz-Ponten T."/>
            <person name="Noel C.J."/>
            <person name="Dacks J.B."/>
            <person name="Foster P.G."/>
            <person name="Simillion C."/>
            <person name="Van de Peer Y."/>
            <person name="Miranda-Saavedra D."/>
            <person name="Barton G.J."/>
            <person name="Westrop G.D."/>
            <person name="Mueller S."/>
            <person name="Dessi D."/>
            <person name="Fiori P.L."/>
            <person name="Ren Q."/>
            <person name="Paulsen I."/>
            <person name="Zhang H."/>
            <person name="Bastida-Corcuera F.D."/>
            <person name="Simoes-Barbosa A."/>
            <person name="Brown M.T."/>
            <person name="Hayes R.D."/>
            <person name="Mukherjee M."/>
            <person name="Okumura C.Y."/>
            <person name="Schneider R."/>
            <person name="Smith A.J."/>
            <person name="Vanacova S."/>
            <person name="Villalvazo M."/>
            <person name="Haas B.J."/>
            <person name="Pertea M."/>
            <person name="Feldblyum T.V."/>
            <person name="Utterback T.R."/>
            <person name="Shu C.L."/>
            <person name="Osoegawa K."/>
            <person name="de Jong P.J."/>
            <person name="Hrdy I."/>
            <person name="Horvathova L."/>
            <person name="Zubacova Z."/>
            <person name="Dolezal P."/>
            <person name="Malik S.B."/>
            <person name="Logsdon J.M. Jr."/>
            <person name="Henze K."/>
            <person name="Gupta A."/>
            <person name="Wang C.C."/>
            <person name="Dunne R.L."/>
            <person name="Upcroft J.A."/>
            <person name="Upcroft P."/>
            <person name="White O."/>
            <person name="Salzberg S.L."/>
            <person name="Tang P."/>
            <person name="Chiu C.-H."/>
            <person name="Lee Y.-S."/>
            <person name="Embley T.M."/>
            <person name="Coombs G.H."/>
            <person name="Mottram J.C."/>
            <person name="Tachezy J."/>
            <person name="Fraser-Liggett C.M."/>
            <person name="Johnson P.J."/>
        </authorList>
    </citation>
    <scope>NUCLEOTIDE SEQUENCE [LARGE SCALE GENOMIC DNA]</scope>
    <source>
        <strain evidence="1">G3</strain>
    </source>
</reference>
<keyword evidence="2" id="KW-1185">Reference proteome</keyword>
<dbReference type="InParanoid" id="A2ETZ1"/>
<reference evidence="1" key="1">
    <citation type="submission" date="2006-10" db="EMBL/GenBank/DDBJ databases">
        <authorList>
            <person name="Amadeo P."/>
            <person name="Zhao Q."/>
            <person name="Wortman J."/>
            <person name="Fraser-Liggett C."/>
            <person name="Carlton J."/>
        </authorList>
    </citation>
    <scope>NUCLEOTIDE SEQUENCE</scope>
    <source>
        <strain evidence="1">G3</strain>
    </source>
</reference>
<dbReference type="KEGG" id="tva:4761727"/>
<dbReference type="RefSeq" id="XP_001316102.1">
    <property type="nucleotide sequence ID" value="XM_001316067.1"/>
</dbReference>
<protein>
    <submittedName>
        <fullName evidence="1">Uncharacterized protein</fullName>
    </submittedName>
</protein>
<dbReference type="VEuPathDB" id="TrichDB:TVAGG3_0235400"/>
<sequence length="204" mass="24201">MSHIDRYTFNEDLFPVKNHCRILNEDVRKEVIKYLDEEQNFFKKKNLSKIIVEKNKIVYAINSDPNKHRHIAIIAQASKILHDNILGAKLFFMLMHAEINDPNIETYEDVVQILNIEKSVNIHPFLTFKYYYCGKFFSSALENIINHFFDNRQYDITFESNRITSGYFFNIYVDSFFGFYSSVRSHILGIRLPNTDDSEVQFTE</sequence>
<dbReference type="Proteomes" id="UP000001542">
    <property type="component" value="Unassembled WGS sequence"/>
</dbReference>
<dbReference type="EMBL" id="DS113491">
    <property type="protein sequence ID" value="EAY03879.1"/>
    <property type="molecule type" value="Genomic_DNA"/>
</dbReference>
<accession>A2ETZ1</accession>
<evidence type="ECO:0000313" key="1">
    <source>
        <dbReference type="EMBL" id="EAY03879.1"/>
    </source>
</evidence>
<evidence type="ECO:0000313" key="2">
    <source>
        <dbReference type="Proteomes" id="UP000001542"/>
    </source>
</evidence>
<gene>
    <name evidence="1" type="ORF">TVAG_443670</name>
</gene>
<organism evidence="1 2">
    <name type="scientific">Trichomonas vaginalis (strain ATCC PRA-98 / G3)</name>
    <dbReference type="NCBI Taxonomy" id="412133"/>
    <lineage>
        <taxon>Eukaryota</taxon>
        <taxon>Metamonada</taxon>
        <taxon>Parabasalia</taxon>
        <taxon>Trichomonadida</taxon>
        <taxon>Trichomonadidae</taxon>
        <taxon>Trichomonas</taxon>
    </lineage>
</organism>
<dbReference type="VEuPathDB" id="TrichDB:TVAG_443670"/>
<name>A2ETZ1_TRIV3</name>
<proteinExistence type="predicted"/>